<dbReference type="EMBL" id="CP001830">
    <property type="protein sequence ID" value="AEH77528.1"/>
    <property type="molecule type" value="Genomic_DNA"/>
</dbReference>
<protein>
    <recommendedName>
        <fullName evidence="2">GIY-YIG domain-containing protein</fullName>
    </recommendedName>
</protein>
<sequence length="135" mass="15323">MSLSFLGSWIQQSAPPQSQHFWWQGASGYWWITTIYPLSAIPDFASTVYVMVRRNDDGSRTPLYIGQTNNTARRMSEHLNDKLFLAQLLGANEIHLHLLAETERDRLNVETDLRNGHLTPLNKQGGLPSIASLYP</sequence>
<dbReference type="PROSITE" id="PS50164">
    <property type="entry name" value="GIY_YIG"/>
    <property type="match status" value="1"/>
</dbReference>
<dbReference type="KEGG" id="smx:SM11_chr0245"/>
<accession>F7X7T8</accession>
<organism evidence="3 4">
    <name type="scientific">Sinorhizobium meliloti (strain SM11)</name>
    <dbReference type="NCBI Taxonomy" id="707241"/>
    <lineage>
        <taxon>Bacteria</taxon>
        <taxon>Pseudomonadati</taxon>
        <taxon>Pseudomonadota</taxon>
        <taxon>Alphaproteobacteria</taxon>
        <taxon>Hyphomicrobiales</taxon>
        <taxon>Rhizobiaceae</taxon>
        <taxon>Sinorhizobium/Ensifer group</taxon>
        <taxon>Sinorhizobium</taxon>
    </lineage>
</organism>
<dbReference type="InterPro" id="IPR000305">
    <property type="entry name" value="GIY-YIG_endonuc"/>
</dbReference>
<dbReference type="Proteomes" id="UP000009045">
    <property type="component" value="Chromosome"/>
</dbReference>
<evidence type="ECO:0000259" key="2">
    <source>
        <dbReference type="PROSITE" id="PS50164"/>
    </source>
</evidence>
<name>F7X7T8_SINMM</name>
<dbReference type="PATRIC" id="fig|707241.3.peg.247"/>
<feature type="transmembrane region" description="Helical" evidence="1">
    <location>
        <begin position="28"/>
        <end position="52"/>
    </location>
</feature>
<keyword evidence="1" id="KW-0472">Membrane</keyword>
<dbReference type="RefSeq" id="WP_014528968.1">
    <property type="nucleotide sequence ID" value="NC_017325.1"/>
</dbReference>
<dbReference type="AlphaFoldDB" id="F7X7T8"/>
<reference evidence="3 4" key="1">
    <citation type="journal article" date="2011" name="J. Biotechnol.">
        <title>The complete genome sequence of the dominant Sinorhizobium meliloti field isolate SM11 extends the S. meliloti pan-genome.</title>
        <authorList>
            <person name="Schneiker-Bekel S."/>
            <person name="Wibberg D."/>
            <person name="Bekel T."/>
            <person name="Blom J."/>
            <person name="Linke B."/>
            <person name="Neuweger H."/>
            <person name="Stiens M."/>
            <person name="Vorholter F.J."/>
            <person name="Weidner S."/>
            <person name="Goesmann A."/>
            <person name="Puhler A."/>
            <person name="Schluter A."/>
        </authorList>
    </citation>
    <scope>NUCLEOTIDE SEQUENCE [LARGE SCALE GENOMIC DNA]</scope>
    <source>
        <strain evidence="3 4">SM11</strain>
    </source>
</reference>
<gene>
    <name evidence="3" type="ordered locus">SM11_chr0245</name>
</gene>
<keyword evidence="1" id="KW-0812">Transmembrane</keyword>
<keyword evidence="1" id="KW-1133">Transmembrane helix</keyword>
<proteinExistence type="predicted"/>
<evidence type="ECO:0000313" key="3">
    <source>
        <dbReference type="EMBL" id="AEH77528.1"/>
    </source>
</evidence>
<dbReference type="HOGENOM" id="CLU_1884405_0_0_5"/>
<evidence type="ECO:0000256" key="1">
    <source>
        <dbReference type="SAM" id="Phobius"/>
    </source>
</evidence>
<evidence type="ECO:0000313" key="4">
    <source>
        <dbReference type="Proteomes" id="UP000009045"/>
    </source>
</evidence>
<feature type="domain" description="GIY-YIG" evidence="2">
    <location>
        <begin position="44"/>
        <end position="123"/>
    </location>
</feature>